<protein>
    <recommendedName>
        <fullName evidence="3">Actin-like ATPase domain-containing protein</fullName>
    </recommendedName>
</protein>
<keyword evidence="2" id="KW-1185">Reference proteome</keyword>
<dbReference type="PANTHER" id="PTHR14187:SF81">
    <property type="entry name" value="HSP70 FAMILY PROTEIN (AFU_ORTHOLOGUE AFUA_4G14040)"/>
    <property type="match status" value="1"/>
</dbReference>
<dbReference type="SUPFAM" id="SSF53067">
    <property type="entry name" value="Actin-like ATPase domain"/>
    <property type="match status" value="2"/>
</dbReference>
<dbReference type="AlphaFoldDB" id="A0AAJ0FRR5"/>
<comment type="caution">
    <text evidence="1">The sequence shown here is derived from an EMBL/GenBank/DDBJ whole genome shotgun (WGS) entry which is preliminary data.</text>
</comment>
<name>A0AAJ0FRR5_9HYPO</name>
<evidence type="ECO:0000313" key="2">
    <source>
        <dbReference type="Proteomes" id="UP001251528"/>
    </source>
</evidence>
<dbReference type="CDD" id="cd10170">
    <property type="entry name" value="ASKHA_NBD_HSP70"/>
    <property type="match status" value="1"/>
</dbReference>
<evidence type="ECO:0000313" key="1">
    <source>
        <dbReference type="EMBL" id="KAK2594476.1"/>
    </source>
</evidence>
<dbReference type="EMBL" id="JASWJB010000167">
    <property type="protein sequence ID" value="KAK2594476.1"/>
    <property type="molecule type" value="Genomic_DNA"/>
</dbReference>
<dbReference type="PRINTS" id="PR00301">
    <property type="entry name" value="HEATSHOCK70"/>
</dbReference>
<dbReference type="PANTHER" id="PTHR14187">
    <property type="entry name" value="ALPHA KINASE/ELONGATION FACTOR 2 KINASE"/>
    <property type="match status" value="1"/>
</dbReference>
<gene>
    <name evidence="1" type="ORF">QQS21_007823</name>
</gene>
<sequence>MAVKQDGIKLIVGIDYGTTYSGISFALSNAADFKDILPWTKYPGASSHNAEHCVKAPTRIAFEDENDDLTENAWGYQIEPGLKIYAMTKLLLDKSTLQSNFDDPDLYLPSGGEMMQLPKGKSAKDVATAYLKEMCKMFETARDEIFGADQLLPTDFWLTVPASWSEKAKLLTKAAAMDAGFGKKSADRIMLISEPEAAAHYALKSSIHRLESFVKDITTYEVEETQPTLKLREIAVGVAGKCGGTFVDRNLFKLLGQRFGDAFTSLGTEQIGPGSLFMDLFESKKKDFSSHTSSRRACRIPLYMPLLQNTTEMDKYYDRRVSAVMLTEDDFRFMFDPVVNMVIDLINEQVSQIKKKNETAIETIVLVGGFGSSPYLKELISEWCLERGMRLTTPMSGAGFMYWEIGKGDIIDKTTEVNCKFVVYFTGQVSGTRSHNLYSCSLDDGPETIENDRIEEVGSVVYDVTGVNEAELKKAVKDGVTTYALKLVLNTRLDDEIGHLVFRILYDGKEIGKAGIDIGDS</sequence>
<organism evidence="1 2">
    <name type="scientific">Conoideocrella luteorostrata</name>
    <dbReference type="NCBI Taxonomy" id="1105319"/>
    <lineage>
        <taxon>Eukaryota</taxon>
        <taxon>Fungi</taxon>
        <taxon>Dikarya</taxon>
        <taxon>Ascomycota</taxon>
        <taxon>Pezizomycotina</taxon>
        <taxon>Sordariomycetes</taxon>
        <taxon>Hypocreomycetidae</taxon>
        <taxon>Hypocreales</taxon>
        <taxon>Clavicipitaceae</taxon>
        <taxon>Conoideocrella</taxon>
    </lineage>
</organism>
<reference evidence="1" key="1">
    <citation type="submission" date="2023-06" db="EMBL/GenBank/DDBJ databases">
        <title>Conoideocrella luteorostrata (Hypocreales: Clavicipitaceae), a potential biocontrol fungus for elongate hemlock scale in United States Christmas tree production areas.</title>
        <authorList>
            <person name="Barrett H."/>
            <person name="Lovett B."/>
            <person name="Macias A.M."/>
            <person name="Stajich J.E."/>
            <person name="Kasson M.T."/>
        </authorList>
    </citation>
    <scope>NUCLEOTIDE SEQUENCE</scope>
    <source>
        <strain evidence="1">ARSEF 14590</strain>
    </source>
</reference>
<proteinExistence type="predicted"/>
<dbReference type="Gene3D" id="3.30.420.40">
    <property type="match status" value="1"/>
</dbReference>
<dbReference type="Proteomes" id="UP001251528">
    <property type="component" value="Unassembled WGS sequence"/>
</dbReference>
<dbReference type="InterPro" id="IPR043129">
    <property type="entry name" value="ATPase_NBD"/>
</dbReference>
<accession>A0AAJ0FRR5</accession>
<evidence type="ECO:0008006" key="3">
    <source>
        <dbReference type="Google" id="ProtNLM"/>
    </source>
</evidence>